<name>A0A226EKM8_FOLCA</name>
<feature type="compositionally biased region" description="Low complexity" evidence="6">
    <location>
        <begin position="235"/>
        <end position="244"/>
    </location>
</feature>
<organism evidence="9 10">
    <name type="scientific">Folsomia candida</name>
    <name type="common">Springtail</name>
    <dbReference type="NCBI Taxonomy" id="158441"/>
    <lineage>
        <taxon>Eukaryota</taxon>
        <taxon>Metazoa</taxon>
        <taxon>Ecdysozoa</taxon>
        <taxon>Arthropoda</taxon>
        <taxon>Hexapoda</taxon>
        <taxon>Collembola</taxon>
        <taxon>Entomobryomorpha</taxon>
        <taxon>Isotomoidea</taxon>
        <taxon>Isotomidae</taxon>
        <taxon>Proisotominae</taxon>
        <taxon>Folsomia</taxon>
    </lineage>
</organism>
<dbReference type="SMART" id="SM00353">
    <property type="entry name" value="HLH"/>
    <property type="match status" value="1"/>
</dbReference>
<feature type="domain" description="Orange" evidence="8">
    <location>
        <begin position="90"/>
        <end position="132"/>
    </location>
</feature>
<evidence type="ECO:0000256" key="6">
    <source>
        <dbReference type="SAM" id="MobiDB-lite"/>
    </source>
</evidence>
<evidence type="ECO:0000256" key="5">
    <source>
        <dbReference type="ARBA" id="ARBA00023242"/>
    </source>
</evidence>
<keyword evidence="10" id="KW-1185">Reference proteome</keyword>
<dbReference type="GO" id="GO:0005634">
    <property type="term" value="C:nucleus"/>
    <property type="evidence" value="ECO:0007669"/>
    <property type="project" value="UniProtKB-SubCell"/>
</dbReference>
<comment type="subcellular location">
    <subcellularLocation>
        <location evidence="1">Nucleus</location>
    </subcellularLocation>
</comment>
<dbReference type="CDD" id="cd19741">
    <property type="entry name" value="bHLH-O_ESMB_like"/>
    <property type="match status" value="1"/>
</dbReference>
<dbReference type="OMA" id="AMNYPAQ"/>
<evidence type="ECO:0000259" key="7">
    <source>
        <dbReference type="PROSITE" id="PS50888"/>
    </source>
</evidence>
<dbReference type="OrthoDB" id="6085656at2759"/>
<evidence type="ECO:0000313" key="10">
    <source>
        <dbReference type="Proteomes" id="UP000198287"/>
    </source>
</evidence>
<sequence length="293" mass="31623">MAATVAQEEQPISRTYQYRKVMKPMLERKRRARINRCLDELKELLVGALQSEGESVSRLEKADVLELTVRHLHKLRRSQQLSENSAGERFRQGFVHCANEVSKYISSAVSATAAPSASSLDLTVSTRLVSHLDQCIRSIESSQLHHQQILHHPNAMPPPMPQGSPRTSQLSPNGFPVSMMSPVGGSPGTGPGGLNILTSYTPPSSPVSSSSSSPNSSGSSSGPGGPHQKLYYIPSSASSTGSLSPIPPAHYNPVNNMYPAAHLMGGPQPLSLCTKSPNPDEPFDLSNNVWRPW</sequence>
<accession>A0A226EKM8</accession>
<dbReference type="PANTHER" id="PTHR10985">
    <property type="entry name" value="BASIC HELIX-LOOP-HELIX TRANSCRIPTION FACTOR, HES-RELATED"/>
    <property type="match status" value="1"/>
</dbReference>
<dbReference type="SUPFAM" id="SSF158457">
    <property type="entry name" value="Orange domain-like"/>
    <property type="match status" value="1"/>
</dbReference>
<dbReference type="STRING" id="158441.A0A226EKM8"/>
<dbReference type="Pfam" id="PF00010">
    <property type="entry name" value="HLH"/>
    <property type="match status" value="1"/>
</dbReference>
<evidence type="ECO:0000259" key="8">
    <source>
        <dbReference type="PROSITE" id="PS51054"/>
    </source>
</evidence>
<evidence type="ECO:0000256" key="2">
    <source>
        <dbReference type="ARBA" id="ARBA00023015"/>
    </source>
</evidence>
<reference evidence="9 10" key="1">
    <citation type="submission" date="2015-12" db="EMBL/GenBank/DDBJ databases">
        <title>The genome of Folsomia candida.</title>
        <authorList>
            <person name="Faddeeva A."/>
            <person name="Derks M.F."/>
            <person name="Anvar Y."/>
            <person name="Smit S."/>
            <person name="Van Straalen N."/>
            <person name="Roelofs D."/>
        </authorList>
    </citation>
    <scope>NUCLEOTIDE SEQUENCE [LARGE SCALE GENOMIC DNA]</scope>
    <source>
        <strain evidence="9 10">VU population</strain>
        <tissue evidence="9">Whole body</tissue>
    </source>
</reference>
<evidence type="ECO:0000313" key="9">
    <source>
        <dbReference type="EMBL" id="OXA57850.1"/>
    </source>
</evidence>
<dbReference type="Proteomes" id="UP000198287">
    <property type="component" value="Unassembled WGS sequence"/>
</dbReference>
<keyword evidence="5" id="KW-0539">Nucleus</keyword>
<dbReference type="Gene3D" id="6.10.250.980">
    <property type="match status" value="1"/>
</dbReference>
<dbReference type="InterPro" id="IPR050370">
    <property type="entry name" value="HES_HEY"/>
</dbReference>
<dbReference type="InterPro" id="IPR036638">
    <property type="entry name" value="HLH_DNA-bd_sf"/>
</dbReference>
<dbReference type="SUPFAM" id="SSF47459">
    <property type="entry name" value="HLH, helix-loop-helix DNA-binding domain"/>
    <property type="match status" value="1"/>
</dbReference>
<keyword evidence="4" id="KW-0804">Transcription</keyword>
<feature type="domain" description="BHLH" evidence="7">
    <location>
        <begin position="18"/>
        <end position="75"/>
    </location>
</feature>
<dbReference type="InterPro" id="IPR003650">
    <property type="entry name" value="Orange_dom"/>
</dbReference>
<keyword evidence="2" id="KW-0805">Transcription regulation</keyword>
<dbReference type="GO" id="GO:0046983">
    <property type="term" value="F:protein dimerization activity"/>
    <property type="evidence" value="ECO:0007669"/>
    <property type="project" value="InterPro"/>
</dbReference>
<dbReference type="FunFam" id="4.10.280.10:FF:000072">
    <property type="entry name" value="enhancer of split mgamma protein-like"/>
    <property type="match status" value="1"/>
</dbReference>
<dbReference type="PROSITE" id="PS50888">
    <property type="entry name" value="BHLH"/>
    <property type="match status" value="1"/>
</dbReference>
<dbReference type="EMBL" id="LNIX01000003">
    <property type="protein sequence ID" value="OXA57850.1"/>
    <property type="molecule type" value="Genomic_DNA"/>
</dbReference>
<evidence type="ECO:0000256" key="3">
    <source>
        <dbReference type="ARBA" id="ARBA00023125"/>
    </source>
</evidence>
<evidence type="ECO:0000256" key="4">
    <source>
        <dbReference type="ARBA" id="ARBA00023163"/>
    </source>
</evidence>
<feature type="region of interest" description="Disordered" evidence="6">
    <location>
        <begin position="144"/>
        <end position="244"/>
    </location>
</feature>
<dbReference type="PROSITE" id="PS51054">
    <property type="entry name" value="ORANGE"/>
    <property type="match status" value="1"/>
</dbReference>
<dbReference type="InterPro" id="IPR011598">
    <property type="entry name" value="bHLH_dom"/>
</dbReference>
<feature type="compositionally biased region" description="Low complexity" evidence="6">
    <location>
        <begin position="206"/>
        <end position="220"/>
    </location>
</feature>
<keyword evidence="3" id="KW-0238">DNA-binding</keyword>
<gene>
    <name evidence="9" type="ORF">Fcan01_07697</name>
</gene>
<protein>
    <submittedName>
        <fullName evidence="9">Enhancer of split mgamma protein</fullName>
    </submittedName>
</protein>
<dbReference type="Gene3D" id="4.10.280.10">
    <property type="entry name" value="Helix-loop-helix DNA-binding domain"/>
    <property type="match status" value="1"/>
</dbReference>
<evidence type="ECO:0000256" key="1">
    <source>
        <dbReference type="ARBA" id="ARBA00004123"/>
    </source>
</evidence>
<dbReference type="SMART" id="SM00511">
    <property type="entry name" value="ORANGE"/>
    <property type="match status" value="1"/>
</dbReference>
<comment type="caution">
    <text evidence="9">The sequence shown here is derived from an EMBL/GenBank/DDBJ whole genome shotgun (WGS) entry which is preliminary data.</text>
</comment>
<dbReference type="Pfam" id="PF07527">
    <property type="entry name" value="Hairy_orange"/>
    <property type="match status" value="1"/>
</dbReference>
<dbReference type="GO" id="GO:0006355">
    <property type="term" value="P:regulation of DNA-templated transcription"/>
    <property type="evidence" value="ECO:0007669"/>
    <property type="project" value="InterPro"/>
</dbReference>
<dbReference type="AlphaFoldDB" id="A0A226EKM8"/>
<proteinExistence type="predicted"/>
<dbReference type="GO" id="GO:0003677">
    <property type="term" value="F:DNA binding"/>
    <property type="evidence" value="ECO:0007669"/>
    <property type="project" value="UniProtKB-KW"/>
</dbReference>